<sequence>MILTVEKVQQLYKSKKEINWLFFWGHQQSKTESISQSCLSQWWPCQFTEGDRFFFSCT</sequence>
<evidence type="ECO:0000313" key="1">
    <source>
        <dbReference type="EMBL" id="MBP1043740.1"/>
    </source>
</evidence>
<name>A0A940SWX7_9ENTE</name>
<accession>A0A940SWX7</accession>
<dbReference type="AlphaFoldDB" id="A0A940SWX7"/>
<gene>
    <name evidence="1" type="ORF">I6N95_22175</name>
</gene>
<organism evidence="1 2">
    <name type="scientific">Vagococcus allomyrinae</name>
    <dbReference type="NCBI Taxonomy" id="2794353"/>
    <lineage>
        <taxon>Bacteria</taxon>
        <taxon>Bacillati</taxon>
        <taxon>Bacillota</taxon>
        <taxon>Bacilli</taxon>
        <taxon>Lactobacillales</taxon>
        <taxon>Enterococcaceae</taxon>
        <taxon>Vagococcus</taxon>
    </lineage>
</organism>
<evidence type="ECO:0000313" key="2">
    <source>
        <dbReference type="Proteomes" id="UP000674938"/>
    </source>
</evidence>
<dbReference type="Proteomes" id="UP000674938">
    <property type="component" value="Unassembled WGS sequence"/>
</dbReference>
<dbReference type="RefSeq" id="WP_209531553.1">
    <property type="nucleotide sequence ID" value="NZ_JAEEGA010000019.1"/>
</dbReference>
<protein>
    <submittedName>
        <fullName evidence="1">Uncharacterized protein</fullName>
    </submittedName>
</protein>
<proteinExistence type="predicted"/>
<reference evidence="1" key="1">
    <citation type="submission" date="2020-12" db="EMBL/GenBank/DDBJ databases">
        <title>Vagococcus allomyrinae sp. nov. and Enterococcus lavae sp. nov., isolated from the larvae of Allomyrina dichotoma.</title>
        <authorList>
            <person name="Lee S.D."/>
        </authorList>
    </citation>
    <scope>NUCLEOTIDE SEQUENCE</scope>
    <source>
        <strain evidence="1">BWB3-3</strain>
    </source>
</reference>
<comment type="caution">
    <text evidence="1">The sequence shown here is derived from an EMBL/GenBank/DDBJ whole genome shotgun (WGS) entry which is preliminary data.</text>
</comment>
<keyword evidence="2" id="KW-1185">Reference proteome</keyword>
<dbReference type="EMBL" id="JAEEGA010000019">
    <property type="protein sequence ID" value="MBP1043740.1"/>
    <property type="molecule type" value="Genomic_DNA"/>
</dbReference>